<evidence type="ECO:0000313" key="8">
    <source>
        <dbReference type="EMBL" id="SHK90846.1"/>
    </source>
</evidence>
<feature type="coiled-coil region" evidence="7">
    <location>
        <begin position="196"/>
        <end position="223"/>
    </location>
</feature>
<sequence>MKNWISGHKKIKRILTGVLIGIILFLCRKPIIDGIQEMRRIPADKIGWIVLLSLCYMTAEGAVVKQVSGIQGRPLSIFKALECAYYCAFLRIATFGSGAGLGEIYYLHKGGIETAKATGLSLVQYMLHKITIALYGITGFLLLYKIIREYTGGLLPYMGTAIAITAAIIAGIVFIALPSKASAWVLSLLVKVGGRHEKVKKKVDFLTEQARLLQEASAEMLKEGRTLIKIILLNLFKFTCWYLIPFVVYGKYGELSAVGWIAFTALTNMLAGVIPAPSGLGALEAVFIVIYSSVIGRERSISLAIIYRLVTTFLPFAIGSIIAWNQSKSKEIQISD</sequence>
<organism evidence="8 9">
    <name type="scientific">Anaerocolumna jejuensis DSM 15929</name>
    <dbReference type="NCBI Taxonomy" id="1121322"/>
    <lineage>
        <taxon>Bacteria</taxon>
        <taxon>Bacillati</taxon>
        <taxon>Bacillota</taxon>
        <taxon>Clostridia</taxon>
        <taxon>Lachnospirales</taxon>
        <taxon>Lachnospiraceae</taxon>
        <taxon>Anaerocolumna</taxon>
    </lineage>
</organism>
<dbReference type="Proteomes" id="UP000184386">
    <property type="component" value="Unassembled WGS sequence"/>
</dbReference>
<feature type="transmembrane region" description="Helical" evidence="6">
    <location>
        <begin position="85"/>
        <end position="106"/>
    </location>
</feature>
<keyword evidence="7" id="KW-0175">Coiled coil</keyword>
<dbReference type="PANTHER" id="PTHR39087:SF2">
    <property type="entry name" value="UPF0104 MEMBRANE PROTEIN MJ1595"/>
    <property type="match status" value="1"/>
</dbReference>
<evidence type="ECO:0000256" key="3">
    <source>
        <dbReference type="ARBA" id="ARBA00022692"/>
    </source>
</evidence>
<dbReference type="Pfam" id="PF03706">
    <property type="entry name" value="LPG_synthase_TM"/>
    <property type="match status" value="1"/>
</dbReference>
<gene>
    <name evidence="6" type="primary">mprF</name>
    <name evidence="8" type="ORF">SAMN02745136_03648</name>
</gene>
<comment type="catalytic activity">
    <reaction evidence="6">
        <text>L-lysyl-tRNA(Lys) + a 1,2-diacyl-sn-glycero-3-phospho-(1'-sn-glycerol) = a 1,2-diacyl-sn-glycero-3-phospho-1'-(3'-O-L-lysyl)-sn-glycerol + tRNA(Lys)</text>
        <dbReference type="Rhea" id="RHEA:10668"/>
        <dbReference type="Rhea" id="RHEA-COMP:9696"/>
        <dbReference type="Rhea" id="RHEA-COMP:9697"/>
        <dbReference type="ChEBI" id="CHEBI:64716"/>
        <dbReference type="ChEBI" id="CHEBI:75792"/>
        <dbReference type="ChEBI" id="CHEBI:78442"/>
        <dbReference type="ChEBI" id="CHEBI:78529"/>
        <dbReference type="EC" id="2.3.2.3"/>
    </reaction>
</comment>
<comment type="subcellular location">
    <subcellularLocation>
        <location evidence="1 6">Cell membrane</location>
        <topology evidence="1 6">Multi-pass membrane protein</topology>
    </subcellularLocation>
</comment>
<keyword evidence="5 6" id="KW-0472">Membrane</keyword>
<comment type="similarity">
    <text evidence="6">Belongs to the LPG synthase family.</text>
</comment>
<dbReference type="EC" id="2.3.2.3" evidence="6"/>
<feature type="transmembrane region" description="Helical" evidence="6">
    <location>
        <begin position="154"/>
        <end position="177"/>
    </location>
</feature>
<dbReference type="GO" id="GO:0050071">
    <property type="term" value="F:phosphatidylglycerol lysyltransferase activity"/>
    <property type="evidence" value="ECO:0007669"/>
    <property type="project" value="UniProtKB-EC"/>
</dbReference>
<feature type="transmembrane region" description="Helical" evidence="6">
    <location>
        <begin position="280"/>
        <end position="296"/>
    </location>
</feature>
<dbReference type="STRING" id="1121322.SAMN02745136_03648"/>
<dbReference type="RefSeq" id="WP_073278274.1">
    <property type="nucleotide sequence ID" value="NZ_FRAC01000019.1"/>
</dbReference>
<comment type="function">
    <text evidence="6">Catalyzes the transfer of a lysyl group from L-lysyl-tRNA(Lys) to membrane-bound phosphatidylglycerol (PG), which produces lysylphosphatidylglycerol (LPG), a major component of the bacterial membrane with a positive net charge. LPG synthesis contributes to bacterial virulence as it is involved in the resistance mechanism against cationic antimicrobial peptides (CAMP) produces by the host's immune system (defensins, cathelicidins) and by the competing microorganisms.</text>
</comment>
<protein>
    <recommendedName>
        <fullName evidence="6">Phosphatidylglycerol lysyltransferase</fullName>
        <ecNumber evidence="6">2.3.2.3</ecNumber>
    </recommendedName>
    <alternativeName>
        <fullName evidence="6">Lysylphosphatidylglycerol synthase</fullName>
    </alternativeName>
</protein>
<keyword evidence="6" id="KW-0808">Transferase</keyword>
<accession>A0A1M6WBC8</accession>
<reference evidence="8 9" key="1">
    <citation type="submission" date="2016-11" db="EMBL/GenBank/DDBJ databases">
        <authorList>
            <person name="Jaros S."/>
            <person name="Januszkiewicz K."/>
            <person name="Wedrychowicz H."/>
        </authorList>
    </citation>
    <scope>NUCLEOTIDE SEQUENCE [LARGE SCALE GENOMIC DNA]</scope>
    <source>
        <strain evidence="8 9">DSM 15929</strain>
    </source>
</reference>
<name>A0A1M6WBC8_9FIRM</name>
<dbReference type="OrthoDB" id="1770457at2"/>
<evidence type="ECO:0000256" key="1">
    <source>
        <dbReference type="ARBA" id="ARBA00004651"/>
    </source>
</evidence>
<dbReference type="GO" id="GO:0006629">
    <property type="term" value="P:lipid metabolic process"/>
    <property type="evidence" value="ECO:0007669"/>
    <property type="project" value="UniProtKB-KW"/>
</dbReference>
<dbReference type="InterPro" id="IPR022791">
    <property type="entry name" value="L-PG_synthase/AglD"/>
</dbReference>
<dbReference type="GO" id="GO:0005886">
    <property type="term" value="C:plasma membrane"/>
    <property type="evidence" value="ECO:0007669"/>
    <property type="project" value="UniProtKB-SubCell"/>
</dbReference>
<keyword evidence="9" id="KW-1185">Reference proteome</keyword>
<keyword evidence="2" id="KW-1003">Cell membrane</keyword>
<dbReference type="AlphaFoldDB" id="A0A1M6WBC8"/>
<dbReference type="GO" id="GO:0046677">
    <property type="term" value="P:response to antibiotic"/>
    <property type="evidence" value="ECO:0007669"/>
    <property type="project" value="UniProtKB-KW"/>
</dbReference>
<feature type="transmembrane region" description="Helical" evidence="6">
    <location>
        <begin position="46"/>
        <end position="64"/>
    </location>
</feature>
<evidence type="ECO:0000256" key="7">
    <source>
        <dbReference type="SAM" id="Coils"/>
    </source>
</evidence>
<keyword evidence="3 6" id="KW-0812">Transmembrane</keyword>
<feature type="transmembrane region" description="Helical" evidence="6">
    <location>
        <begin position="126"/>
        <end position="147"/>
    </location>
</feature>
<evidence type="ECO:0000256" key="6">
    <source>
        <dbReference type="RuleBase" id="RU363042"/>
    </source>
</evidence>
<dbReference type="EMBL" id="FRAC01000019">
    <property type="protein sequence ID" value="SHK90846.1"/>
    <property type="molecule type" value="Genomic_DNA"/>
</dbReference>
<evidence type="ECO:0000313" key="9">
    <source>
        <dbReference type="Proteomes" id="UP000184386"/>
    </source>
</evidence>
<evidence type="ECO:0000256" key="4">
    <source>
        <dbReference type="ARBA" id="ARBA00022989"/>
    </source>
</evidence>
<keyword evidence="6" id="KW-0443">Lipid metabolism</keyword>
<dbReference type="PANTHER" id="PTHR39087">
    <property type="entry name" value="UPF0104 MEMBRANE PROTEIN MJ1595"/>
    <property type="match status" value="1"/>
</dbReference>
<proteinExistence type="inferred from homology"/>
<feature type="transmembrane region" description="Helical" evidence="6">
    <location>
        <begin position="305"/>
        <end position="324"/>
    </location>
</feature>
<keyword evidence="4 6" id="KW-1133">Transmembrane helix</keyword>
<keyword evidence="6" id="KW-0046">Antibiotic resistance</keyword>
<evidence type="ECO:0000256" key="5">
    <source>
        <dbReference type="ARBA" id="ARBA00023136"/>
    </source>
</evidence>
<evidence type="ECO:0000256" key="2">
    <source>
        <dbReference type="ARBA" id="ARBA00022475"/>
    </source>
</evidence>